<feature type="transmembrane region" description="Helical" evidence="2">
    <location>
        <begin position="176"/>
        <end position="201"/>
    </location>
</feature>
<dbReference type="OrthoDB" id="3265734at2759"/>
<organism evidence="4">
    <name type="scientific">Laccaria bicolor (strain S238N-H82 / ATCC MYA-4686)</name>
    <name type="common">Bicoloured deceiver</name>
    <name type="synonym">Laccaria laccata var. bicolor</name>
    <dbReference type="NCBI Taxonomy" id="486041"/>
    <lineage>
        <taxon>Eukaryota</taxon>
        <taxon>Fungi</taxon>
        <taxon>Dikarya</taxon>
        <taxon>Basidiomycota</taxon>
        <taxon>Agaricomycotina</taxon>
        <taxon>Agaricomycetes</taxon>
        <taxon>Agaricomycetidae</taxon>
        <taxon>Agaricales</taxon>
        <taxon>Agaricineae</taxon>
        <taxon>Hydnangiaceae</taxon>
        <taxon>Laccaria</taxon>
    </lineage>
</organism>
<name>B0DVP4_LACBS</name>
<accession>B0DVP4</accession>
<dbReference type="AlphaFoldDB" id="B0DVP4"/>
<keyword evidence="2" id="KW-1133">Transmembrane helix</keyword>
<feature type="compositionally biased region" description="Low complexity" evidence="1">
    <location>
        <begin position="211"/>
        <end position="222"/>
    </location>
</feature>
<dbReference type="InParanoid" id="B0DVP4"/>
<keyword evidence="2" id="KW-0472">Membrane</keyword>
<dbReference type="Gene3D" id="2.60.120.260">
    <property type="entry name" value="Galactose-binding domain-like"/>
    <property type="match status" value="1"/>
</dbReference>
<sequence>MGPIVTRFDDRDSRIQYSSTWVKAGTPLDYLNTTTGTDFAGSGVLFNFTGTGVTVYGSIIVWTGLLPPVSNYTIDSGMPYQFIATQMEESQHQQLFFRATGLSLGQHTLMITNELVDGLLELDYLEVETSADGSTNSSSLTTPISSSLMATATHYATSTALQTSSESATSRVGPPIGVTIGGAITGSTVIMSLILFACFFARRRQHRKKNLPLPHSPSSPQLDMSHAPAGRSSDITPFVIGDPIASFAGSSLREYARNGHAPDRDPGSPAPEGVVPHCAQVPSSAGGRGECHSDLPPSYTALSDVR</sequence>
<dbReference type="Proteomes" id="UP000001194">
    <property type="component" value="Unassembled WGS sequence"/>
</dbReference>
<gene>
    <name evidence="3" type="ORF">LACBIDRAFT_333367</name>
</gene>
<feature type="region of interest" description="Disordered" evidence="1">
    <location>
        <begin position="256"/>
        <end position="306"/>
    </location>
</feature>
<keyword evidence="2" id="KW-0812">Transmembrane</keyword>
<dbReference type="GeneID" id="6083652"/>
<reference evidence="3 4" key="1">
    <citation type="journal article" date="2008" name="Nature">
        <title>The genome of Laccaria bicolor provides insights into mycorrhizal symbiosis.</title>
        <authorList>
            <person name="Martin F."/>
            <person name="Aerts A."/>
            <person name="Ahren D."/>
            <person name="Brun A."/>
            <person name="Danchin E.G.J."/>
            <person name="Duchaussoy F."/>
            <person name="Gibon J."/>
            <person name="Kohler A."/>
            <person name="Lindquist E."/>
            <person name="Pereda V."/>
            <person name="Salamov A."/>
            <person name="Shapiro H.J."/>
            <person name="Wuyts J."/>
            <person name="Blaudez D."/>
            <person name="Buee M."/>
            <person name="Brokstein P."/>
            <person name="Canbaeck B."/>
            <person name="Cohen D."/>
            <person name="Courty P.E."/>
            <person name="Coutinho P.M."/>
            <person name="Delaruelle C."/>
            <person name="Detter J.C."/>
            <person name="Deveau A."/>
            <person name="DiFazio S."/>
            <person name="Duplessis S."/>
            <person name="Fraissinet-Tachet L."/>
            <person name="Lucic E."/>
            <person name="Frey-Klett P."/>
            <person name="Fourrey C."/>
            <person name="Feussner I."/>
            <person name="Gay G."/>
            <person name="Grimwood J."/>
            <person name="Hoegger P.J."/>
            <person name="Jain P."/>
            <person name="Kilaru S."/>
            <person name="Labbe J."/>
            <person name="Lin Y.C."/>
            <person name="Legue V."/>
            <person name="Le Tacon F."/>
            <person name="Marmeisse R."/>
            <person name="Melayah D."/>
            <person name="Montanini B."/>
            <person name="Muratet M."/>
            <person name="Nehls U."/>
            <person name="Niculita-Hirzel H."/>
            <person name="Oudot-Le Secq M.P."/>
            <person name="Peter M."/>
            <person name="Quesneville H."/>
            <person name="Rajashekar B."/>
            <person name="Reich M."/>
            <person name="Rouhier N."/>
            <person name="Schmutz J."/>
            <person name="Yin T."/>
            <person name="Chalot M."/>
            <person name="Henrissat B."/>
            <person name="Kuees U."/>
            <person name="Lucas S."/>
            <person name="Van de Peer Y."/>
            <person name="Podila G.K."/>
            <person name="Polle A."/>
            <person name="Pukkila P.J."/>
            <person name="Richardson P.M."/>
            <person name="Rouze P."/>
            <person name="Sanders I.R."/>
            <person name="Stajich J.E."/>
            <person name="Tunlid A."/>
            <person name="Tuskan G."/>
            <person name="Grigoriev I.V."/>
        </authorList>
    </citation>
    <scope>NUCLEOTIDE SEQUENCE [LARGE SCALE GENOMIC DNA]</scope>
    <source>
        <strain evidence="4">S238N-H82 / ATCC MYA-4686</strain>
    </source>
</reference>
<evidence type="ECO:0000313" key="4">
    <source>
        <dbReference type="Proteomes" id="UP000001194"/>
    </source>
</evidence>
<evidence type="ECO:0000256" key="2">
    <source>
        <dbReference type="SAM" id="Phobius"/>
    </source>
</evidence>
<feature type="compositionally biased region" description="Basic and acidic residues" evidence="1">
    <location>
        <begin position="256"/>
        <end position="266"/>
    </location>
</feature>
<feature type="region of interest" description="Disordered" evidence="1">
    <location>
        <begin position="209"/>
        <end position="231"/>
    </location>
</feature>
<dbReference type="HOGENOM" id="CLU_909335_0_0_1"/>
<protein>
    <submittedName>
        <fullName evidence="3">Predicted protein</fullName>
    </submittedName>
</protein>
<evidence type="ECO:0000313" key="3">
    <source>
        <dbReference type="EMBL" id="EDR01338.1"/>
    </source>
</evidence>
<proteinExistence type="predicted"/>
<evidence type="ECO:0000256" key="1">
    <source>
        <dbReference type="SAM" id="MobiDB-lite"/>
    </source>
</evidence>
<keyword evidence="4" id="KW-1185">Reference proteome</keyword>
<dbReference type="EMBL" id="DS547140">
    <property type="protein sequence ID" value="EDR01338.1"/>
    <property type="molecule type" value="Genomic_DNA"/>
</dbReference>
<dbReference type="RefSeq" id="XP_001888045.1">
    <property type="nucleotide sequence ID" value="XM_001888010.1"/>
</dbReference>
<dbReference type="KEGG" id="lbc:LACBIDRAFT_333367"/>